<proteinExistence type="predicted"/>
<keyword evidence="3" id="KW-1185">Reference proteome</keyword>
<dbReference type="EMBL" id="MAYT01000027">
    <property type="protein sequence ID" value="OCA85329.1"/>
    <property type="molecule type" value="Genomic_DNA"/>
</dbReference>
<dbReference type="PIRSF" id="PIRSF018072">
    <property type="entry name" value="UCP018072"/>
    <property type="match status" value="1"/>
</dbReference>
<comment type="caution">
    <text evidence="2">The sequence shown here is derived from an EMBL/GenBank/DDBJ whole genome shotgun (WGS) entry which is preliminary data.</text>
</comment>
<gene>
    <name evidence="2" type="ORF">A8F95_11725</name>
</gene>
<dbReference type="SUPFAM" id="SSF54637">
    <property type="entry name" value="Thioesterase/thiol ester dehydrase-isomerase"/>
    <property type="match status" value="1"/>
</dbReference>
<dbReference type="AlphaFoldDB" id="A0A1B9AN79"/>
<dbReference type="Proteomes" id="UP000092578">
    <property type="component" value="Unassembled WGS sequence"/>
</dbReference>
<dbReference type="CDD" id="cd03441">
    <property type="entry name" value="R_hydratase_like"/>
    <property type="match status" value="1"/>
</dbReference>
<feature type="domain" description="FAS1-like dehydratase" evidence="1">
    <location>
        <begin position="9"/>
        <end position="134"/>
    </location>
</feature>
<evidence type="ECO:0000313" key="2">
    <source>
        <dbReference type="EMBL" id="OCA85329.1"/>
    </source>
</evidence>
<sequence length="153" mass="17237">MDLDKSIVGLTGPEFTFEVEKRHIRQFAQAIGDSNPLYVDEEYAAGTPYGGMIAPPTFPIAIGAEGEGIDLKLDPKRMLHGEQEFIYTRPIRPGDRLICQMKVTDLYEKEGRSGRMQCLVLDTEIKDENRSPVVISRMNIIYRSKTTAQKVSN</sequence>
<dbReference type="RefSeq" id="WP_065411301.1">
    <property type="nucleotide sequence ID" value="NZ_MAYT01000027.1"/>
</dbReference>
<dbReference type="Gene3D" id="3.10.129.10">
    <property type="entry name" value="Hotdog Thioesterase"/>
    <property type="match status" value="1"/>
</dbReference>
<evidence type="ECO:0000259" key="1">
    <source>
        <dbReference type="Pfam" id="PF13452"/>
    </source>
</evidence>
<dbReference type="InterPro" id="IPR029069">
    <property type="entry name" value="HotDog_dom_sf"/>
</dbReference>
<dbReference type="Pfam" id="PF13452">
    <property type="entry name" value="FAS1_DH_region"/>
    <property type="match status" value="1"/>
</dbReference>
<dbReference type="InterPro" id="IPR039569">
    <property type="entry name" value="FAS1-like_DH_region"/>
</dbReference>
<accession>A0A1B9AN79</accession>
<organism evidence="2 3">
    <name type="scientific">Pseudobacillus wudalianchiensis</name>
    <dbReference type="NCBI Taxonomy" id="1743143"/>
    <lineage>
        <taxon>Bacteria</taxon>
        <taxon>Bacillati</taxon>
        <taxon>Bacillota</taxon>
        <taxon>Bacilli</taxon>
        <taxon>Bacillales</taxon>
        <taxon>Bacillaceae</taxon>
        <taxon>Pseudobacillus</taxon>
    </lineage>
</organism>
<dbReference type="InterPro" id="IPR016709">
    <property type="entry name" value="HadA-like"/>
</dbReference>
<reference evidence="3" key="1">
    <citation type="submission" date="2016-05" db="EMBL/GenBank/DDBJ databases">
        <authorList>
            <person name="Liu B."/>
            <person name="Wang J."/>
            <person name="Zhu Y."/>
            <person name="Liu G."/>
            <person name="Chen Q."/>
            <person name="Chen Z."/>
            <person name="Lan J."/>
            <person name="Che J."/>
            <person name="Ge C."/>
            <person name="Shi H."/>
            <person name="Pan Z."/>
            <person name="Liu X."/>
        </authorList>
    </citation>
    <scope>NUCLEOTIDE SEQUENCE [LARGE SCALE GENOMIC DNA]</scope>
    <source>
        <strain evidence="3">FJAT-27215</strain>
    </source>
</reference>
<name>A0A1B9AN79_9BACI</name>
<protein>
    <submittedName>
        <fullName evidence="2">Dehydratase</fullName>
    </submittedName>
</protein>
<evidence type="ECO:0000313" key="3">
    <source>
        <dbReference type="Proteomes" id="UP000092578"/>
    </source>
</evidence>